<dbReference type="KEGG" id="pyg:AWM70_01800"/>
<dbReference type="EMBL" id="CP014167">
    <property type="protein sequence ID" value="ANS73471.1"/>
    <property type="molecule type" value="Genomic_DNA"/>
</dbReference>
<evidence type="ECO:0008006" key="5">
    <source>
        <dbReference type="Google" id="ProtNLM"/>
    </source>
</evidence>
<dbReference type="RefSeq" id="WP_083180090.1">
    <property type="nucleotide sequence ID" value="NZ_CP014167.1"/>
</dbReference>
<keyword evidence="2" id="KW-0732">Signal</keyword>
<evidence type="ECO:0000313" key="4">
    <source>
        <dbReference type="Proteomes" id="UP000092573"/>
    </source>
</evidence>
<evidence type="ECO:0000313" key="3">
    <source>
        <dbReference type="EMBL" id="ANS73471.1"/>
    </source>
</evidence>
<feature type="signal peptide" evidence="2">
    <location>
        <begin position="1"/>
        <end position="33"/>
    </location>
</feature>
<keyword evidence="1" id="KW-0175">Coiled coil</keyword>
<dbReference type="AlphaFoldDB" id="A0A1B1MWB4"/>
<dbReference type="OrthoDB" id="2666592at2"/>
<feature type="chain" id="PRO_5008527444" description="Colicin import membrane protein" evidence="2">
    <location>
        <begin position="34"/>
        <end position="260"/>
    </location>
</feature>
<proteinExistence type="predicted"/>
<dbReference type="Proteomes" id="UP000092573">
    <property type="component" value="Chromosome"/>
</dbReference>
<sequence length="260" mass="27835">MRAKKGKVWVRRAASLLLAVVVSIGALTPPAYADSWSSALSSLDGLHDSFTALEAVVKAEKAQITALNKTNNDQLSRINAGISSIDKTKISQLQSAADAAAKKYAPLLDEYTSLGKQAAAARKIKDKKKADLLDLKRNKMKPEVEAAKQEIKVKKDALTAARKQAAAKKKTVQDALLPVKTLKQQMAAENKLISAANKNKSAAEKLYRAAVKQGNAITAAAEMAVMYTELGKVHSSQQKLKSCADKITAALKTAQAKLPK</sequence>
<evidence type="ECO:0000256" key="1">
    <source>
        <dbReference type="SAM" id="Coils"/>
    </source>
</evidence>
<gene>
    <name evidence="3" type="ORF">AWM70_01800</name>
</gene>
<accession>A0A1B1MWB4</accession>
<name>A0A1B1MWB4_9BACL</name>
<keyword evidence="4" id="KW-1185">Reference proteome</keyword>
<protein>
    <recommendedName>
        <fullName evidence="5">Colicin import membrane protein</fullName>
    </recommendedName>
</protein>
<organism evidence="3 4">
    <name type="scientific">Paenibacillus yonginensis</name>
    <dbReference type="NCBI Taxonomy" id="1462996"/>
    <lineage>
        <taxon>Bacteria</taxon>
        <taxon>Bacillati</taxon>
        <taxon>Bacillota</taxon>
        <taxon>Bacilli</taxon>
        <taxon>Bacillales</taxon>
        <taxon>Paenibacillaceae</taxon>
        <taxon>Paenibacillus</taxon>
    </lineage>
</organism>
<feature type="coiled-coil region" evidence="1">
    <location>
        <begin position="144"/>
        <end position="199"/>
    </location>
</feature>
<evidence type="ECO:0000256" key="2">
    <source>
        <dbReference type="SAM" id="SignalP"/>
    </source>
</evidence>
<reference evidence="3 4" key="1">
    <citation type="submission" date="2016-01" db="EMBL/GenBank/DDBJ databases">
        <title>Complete Genome Sequence of Paenibacillus yonginensis DCY84, a novel Plant Growth-Promoting Bacteria with Elicitation of Induced Systemic Resistance.</title>
        <authorList>
            <person name="Kim Y.J."/>
            <person name="Yang D.C."/>
            <person name="Sukweenadhi J."/>
        </authorList>
    </citation>
    <scope>NUCLEOTIDE SEQUENCE [LARGE SCALE GENOMIC DNA]</scope>
    <source>
        <strain evidence="3 4">DCY84</strain>
    </source>
</reference>